<keyword evidence="2" id="KW-0131">Cell cycle</keyword>
<proteinExistence type="predicted"/>
<dbReference type="PANTHER" id="PTHR24220:SF470">
    <property type="entry name" value="CELL DIVISION ATP-BINDING PROTEIN FTSE"/>
    <property type="match status" value="1"/>
</dbReference>
<dbReference type="EMBL" id="VSSQ01056316">
    <property type="protein sequence ID" value="MPN10168.1"/>
    <property type="molecule type" value="Genomic_DNA"/>
</dbReference>
<reference evidence="2" key="1">
    <citation type="submission" date="2019-08" db="EMBL/GenBank/DDBJ databases">
        <authorList>
            <person name="Kucharzyk K."/>
            <person name="Murdoch R.W."/>
            <person name="Higgins S."/>
            <person name="Loffler F."/>
        </authorList>
    </citation>
    <scope>NUCLEOTIDE SEQUENCE</scope>
</reference>
<keyword evidence="2" id="KW-0547">Nucleotide-binding</keyword>
<organism evidence="2">
    <name type="scientific">bioreactor metagenome</name>
    <dbReference type="NCBI Taxonomy" id="1076179"/>
    <lineage>
        <taxon>unclassified sequences</taxon>
        <taxon>metagenomes</taxon>
        <taxon>ecological metagenomes</taxon>
    </lineage>
</organism>
<dbReference type="GO" id="GO:0016887">
    <property type="term" value="F:ATP hydrolysis activity"/>
    <property type="evidence" value="ECO:0007669"/>
    <property type="project" value="InterPro"/>
</dbReference>
<dbReference type="InterPro" id="IPR017871">
    <property type="entry name" value="ABC_transporter-like_CS"/>
</dbReference>
<keyword evidence="2" id="KW-0132">Cell division</keyword>
<keyword evidence="2" id="KW-0067">ATP-binding</keyword>
<dbReference type="PANTHER" id="PTHR24220">
    <property type="entry name" value="IMPORT ATP-BINDING PROTEIN"/>
    <property type="match status" value="1"/>
</dbReference>
<feature type="domain" description="ABC transporter" evidence="1">
    <location>
        <begin position="3"/>
        <end position="106"/>
    </location>
</feature>
<dbReference type="GO" id="GO:0022857">
    <property type="term" value="F:transmembrane transporter activity"/>
    <property type="evidence" value="ECO:0007669"/>
    <property type="project" value="TreeGrafter"/>
</dbReference>
<name>A0A645F712_9ZZZZ</name>
<dbReference type="GO" id="GO:0005886">
    <property type="term" value="C:plasma membrane"/>
    <property type="evidence" value="ECO:0007669"/>
    <property type="project" value="TreeGrafter"/>
</dbReference>
<dbReference type="PROSITE" id="PS00211">
    <property type="entry name" value="ABC_TRANSPORTER_1"/>
    <property type="match status" value="1"/>
</dbReference>
<dbReference type="AlphaFoldDB" id="A0A645F712"/>
<evidence type="ECO:0000313" key="2">
    <source>
        <dbReference type="EMBL" id="MPN10168.1"/>
    </source>
</evidence>
<dbReference type="Pfam" id="PF00005">
    <property type="entry name" value="ABC_tran"/>
    <property type="match status" value="1"/>
</dbReference>
<dbReference type="InterPro" id="IPR027417">
    <property type="entry name" value="P-loop_NTPase"/>
</dbReference>
<evidence type="ECO:0000259" key="1">
    <source>
        <dbReference type="Pfam" id="PF00005"/>
    </source>
</evidence>
<accession>A0A645F712</accession>
<dbReference type="InterPro" id="IPR015854">
    <property type="entry name" value="ABC_transpr_LolD-like"/>
</dbReference>
<gene>
    <name evidence="2" type="primary">ftsE_32</name>
    <name evidence="2" type="ORF">SDC9_157463</name>
</gene>
<comment type="caution">
    <text evidence="2">The sequence shown here is derived from an EMBL/GenBank/DDBJ whole genome shotgun (WGS) entry which is preliminary data.</text>
</comment>
<sequence length="158" mass="17594">MVNGQNLTALRRSAMPHVRRHFGMVFQDQKLLFDRCALDNVLLPLQIAGLPHREAVRRGRAALDKVGLLAREKANPIALSGGEQQRLAIARAVVNRPTVLIADEPTGNLDSESAAEILEIFADFHRVGVTVVVATHDQTWIERYHPNVLRLDRGRVVV</sequence>
<dbReference type="SUPFAM" id="SSF52540">
    <property type="entry name" value="P-loop containing nucleoside triphosphate hydrolases"/>
    <property type="match status" value="1"/>
</dbReference>
<dbReference type="InterPro" id="IPR003439">
    <property type="entry name" value="ABC_transporter-like_ATP-bd"/>
</dbReference>
<dbReference type="Gene3D" id="3.40.50.300">
    <property type="entry name" value="P-loop containing nucleotide triphosphate hydrolases"/>
    <property type="match status" value="1"/>
</dbReference>
<protein>
    <submittedName>
        <fullName evidence="2">Cell division ATP-binding protein FtsE</fullName>
    </submittedName>
</protein>
<dbReference type="GO" id="GO:0051301">
    <property type="term" value="P:cell division"/>
    <property type="evidence" value="ECO:0007669"/>
    <property type="project" value="UniProtKB-KW"/>
</dbReference>
<dbReference type="GO" id="GO:0005524">
    <property type="term" value="F:ATP binding"/>
    <property type="evidence" value="ECO:0007669"/>
    <property type="project" value="UniProtKB-KW"/>
</dbReference>